<evidence type="ECO:0000256" key="1">
    <source>
        <dbReference type="SAM" id="MobiDB-lite"/>
    </source>
</evidence>
<feature type="region of interest" description="Disordered" evidence="1">
    <location>
        <begin position="379"/>
        <end position="410"/>
    </location>
</feature>
<dbReference type="InterPro" id="IPR025877">
    <property type="entry name" value="MobA-like_NTP_Trfase"/>
</dbReference>
<accession>I2PXS5</accession>
<organism evidence="3">
    <name type="scientific">Desulfovibrio sp. U5L</name>
    <dbReference type="NCBI Taxonomy" id="596152"/>
    <lineage>
        <taxon>Bacteria</taxon>
        <taxon>Pseudomonadati</taxon>
        <taxon>Thermodesulfobacteriota</taxon>
        <taxon>Desulfovibrionia</taxon>
        <taxon>Desulfovibrionales</taxon>
        <taxon>Desulfovibrionaceae</taxon>
        <taxon>Desulfovibrio</taxon>
    </lineage>
</organism>
<gene>
    <name evidence="3" type="ORF">DesU5LDRAFT_0626</name>
</gene>
<dbReference type="InterPro" id="IPR003607">
    <property type="entry name" value="HD/PDEase_dom"/>
</dbReference>
<dbReference type="Pfam" id="PF01966">
    <property type="entry name" value="HD"/>
    <property type="match status" value="1"/>
</dbReference>
<dbReference type="HOGENOM" id="CLU_040526_0_0_7"/>
<dbReference type="OrthoDB" id="9779263at2"/>
<dbReference type="SUPFAM" id="SSF109604">
    <property type="entry name" value="HD-domain/PDEase-like"/>
    <property type="match status" value="1"/>
</dbReference>
<feature type="domain" description="HD" evidence="2">
    <location>
        <begin position="228"/>
        <end position="323"/>
    </location>
</feature>
<dbReference type="eggNOG" id="COG2068">
    <property type="taxonomic scope" value="Bacteria"/>
</dbReference>
<feature type="compositionally biased region" description="Basic and acidic residues" evidence="1">
    <location>
        <begin position="392"/>
        <end position="410"/>
    </location>
</feature>
<dbReference type="CDD" id="cd04182">
    <property type="entry name" value="GT_2_like_f"/>
    <property type="match status" value="1"/>
</dbReference>
<dbReference type="InterPro" id="IPR029044">
    <property type="entry name" value="Nucleotide-diphossugar_trans"/>
</dbReference>
<dbReference type="NCBIfam" id="NF045665">
    <property type="entry name" value="NTPtran_DVU1551"/>
    <property type="match status" value="1"/>
</dbReference>
<protein>
    <submittedName>
        <fullName evidence="3">Putative MobA-like protein</fullName>
    </submittedName>
</protein>
<proteinExistence type="predicted"/>
<name>I2PXS5_9BACT</name>
<dbReference type="SMART" id="SM00471">
    <property type="entry name" value="HDc"/>
    <property type="match status" value="1"/>
</dbReference>
<dbReference type="GO" id="GO:0016779">
    <property type="term" value="F:nucleotidyltransferase activity"/>
    <property type="evidence" value="ECO:0007669"/>
    <property type="project" value="UniProtKB-ARBA"/>
</dbReference>
<dbReference type="PANTHER" id="PTHR43777:SF1">
    <property type="entry name" value="MOLYBDENUM COFACTOR CYTIDYLYLTRANSFERASE"/>
    <property type="match status" value="1"/>
</dbReference>
<dbReference type="CDD" id="cd00077">
    <property type="entry name" value="HDc"/>
    <property type="match status" value="1"/>
</dbReference>
<dbReference type="Gene3D" id="3.90.550.10">
    <property type="entry name" value="Spore Coat Polysaccharide Biosynthesis Protein SpsA, Chain A"/>
    <property type="match status" value="1"/>
</dbReference>
<dbReference type="Gene3D" id="1.10.3210.10">
    <property type="entry name" value="Hypothetical protein af1432"/>
    <property type="match status" value="1"/>
</dbReference>
<dbReference type="InterPro" id="IPR006674">
    <property type="entry name" value="HD_domain"/>
</dbReference>
<dbReference type="PROSITE" id="PS51831">
    <property type="entry name" value="HD"/>
    <property type="match status" value="1"/>
</dbReference>
<dbReference type="InterPro" id="IPR054703">
    <property type="entry name" value="Mop-rel"/>
</dbReference>
<dbReference type="SUPFAM" id="SSF53448">
    <property type="entry name" value="Nucleotide-diphospho-sugar transferases"/>
    <property type="match status" value="1"/>
</dbReference>
<evidence type="ECO:0000259" key="2">
    <source>
        <dbReference type="PROSITE" id="PS51831"/>
    </source>
</evidence>
<dbReference type="AlphaFoldDB" id="I2PXS5"/>
<dbReference type="Pfam" id="PF12804">
    <property type="entry name" value="NTP_transf_3"/>
    <property type="match status" value="1"/>
</dbReference>
<dbReference type="PANTHER" id="PTHR43777">
    <property type="entry name" value="MOLYBDENUM COFACTOR CYTIDYLYLTRANSFERASE"/>
    <property type="match status" value="1"/>
</dbReference>
<sequence>MTPSPIGAHPRACAVILAGGLSSRMGAGFKPLLALDGRTALGLLVDTFRRAGLADIVVVTGHRALEVAAEAVRLAVRAVYNPDYETGMFSSVRTGLAAVPAGCAQVCVTPVDVPLFRPATVARLLTRLAEADAPPIVYPVFSGERGHPPCLAASLLPAVLAHRGNGGLRQALAPFAFEEIPVPDANILADMDTPEDYAVLRTLALRRAIPTPAEAEALLAIERVPPQGLAHARGVAAVAEALGRVLNAAGAALDIALIKAAALLHDVAKGRPHHEAAGGELLSGLGFDAAAAIVAAHRDCELADDAPLTEREIVYLADKFVFGRWLVPVASRFQQKLDLFAADPDAAAAIARRRQNALRVLARVEAALGAPAETVIAAAGFRPGPPPPEAYQRAREGERGRKEASGGRGE</sequence>
<evidence type="ECO:0000313" key="3">
    <source>
        <dbReference type="EMBL" id="EIG52331.1"/>
    </source>
</evidence>
<reference evidence="3" key="1">
    <citation type="submission" date="2011-11" db="EMBL/GenBank/DDBJ databases">
        <title>Improved High-Quality Draft sequence of Desulfovibrio sp. U5L.</title>
        <authorList>
            <consortium name="US DOE Joint Genome Institute"/>
            <person name="Lucas S."/>
            <person name="Han J."/>
            <person name="Lapidus A."/>
            <person name="Cheng J.-F."/>
            <person name="Goodwin L."/>
            <person name="Pitluck S."/>
            <person name="Peters L."/>
            <person name="Ovchinnikova G."/>
            <person name="Held B."/>
            <person name="Detter J.C."/>
            <person name="Han C."/>
            <person name="Tapia R."/>
            <person name="Land M."/>
            <person name="Hauser L."/>
            <person name="Kyrpides N."/>
            <person name="Ivanova N."/>
            <person name="Pagani I."/>
            <person name="Gabster J."/>
            <person name="Walker C."/>
            <person name="Stolyar S."/>
            <person name="Stahl D."/>
            <person name="Arkin A."/>
            <person name="Dehal P."/>
            <person name="Hazen T."/>
            <person name="Woyke T."/>
        </authorList>
    </citation>
    <scope>NUCLEOTIDE SEQUENCE [LARGE SCALE GENOMIC DNA]</scope>
    <source>
        <strain evidence="3">U5L</strain>
    </source>
</reference>
<dbReference type="STRING" id="596152.DesU5LDRAFT_0626"/>
<dbReference type="EMBL" id="JH600068">
    <property type="protein sequence ID" value="EIG52331.1"/>
    <property type="molecule type" value="Genomic_DNA"/>
</dbReference>